<dbReference type="Proteomes" id="UP000249016">
    <property type="component" value="Unassembled WGS sequence"/>
</dbReference>
<evidence type="ECO:0000313" key="1">
    <source>
        <dbReference type="EMBL" id="RAI73690.1"/>
    </source>
</evidence>
<keyword evidence="2" id="KW-1185">Reference proteome</keyword>
<accession>A0A327NEF4</accession>
<comment type="caution">
    <text evidence="1">The sequence shown here is derived from an EMBL/GenBank/DDBJ whole genome shotgun (WGS) entry which is preliminary data.</text>
</comment>
<dbReference type="OrthoDB" id="650178at2"/>
<sequence>MKINKLHEISFDTNDTIITSTLSKPNELVMLLSSGSVIKYDLESQKEEQLFSIKNDIVYPDGGFDTAAKSSIYTLDDIVVVVNDYKRHGFIHNPEKYYTLHLWREDYHADISCYPITLYKNKINIPHIIYGVAWNHVQIMNLDTRQILTASKSLIEENAEENYKYVIEKCGEHNKLPWPLPYDYFFGKLQISPNGEYFLSAGWGWGSCDLYKIYNIGYFLNSNRISDISIGGWGMKIEQFVG</sequence>
<name>A0A327NEF4_9BACT</name>
<gene>
    <name evidence="1" type="ORF">HMF3257_03345</name>
</gene>
<dbReference type="AlphaFoldDB" id="A0A327NEF4"/>
<reference evidence="1 2" key="1">
    <citation type="submission" date="2018-06" db="EMBL/GenBank/DDBJ databases">
        <title>Spirosoma sp. HMF3257 Genome sequencing and assembly.</title>
        <authorList>
            <person name="Kang H."/>
            <person name="Cha I."/>
            <person name="Kim H."/>
            <person name="Kang J."/>
            <person name="Joh K."/>
        </authorList>
    </citation>
    <scope>NUCLEOTIDE SEQUENCE [LARGE SCALE GENOMIC DNA]</scope>
    <source>
        <strain evidence="1 2">HMF3257</strain>
    </source>
</reference>
<proteinExistence type="predicted"/>
<protein>
    <submittedName>
        <fullName evidence="1">Uncharacterized protein</fullName>
    </submittedName>
</protein>
<dbReference type="RefSeq" id="WP_111340569.1">
    <property type="nucleotide sequence ID" value="NZ_QLII01000001.1"/>
</dbReference>
<dbReference type="EMBL" id="QLII01000001">
    <property type="protein sequence ID" value="RAI73690.1"/>
    <property type="molecule type" value="Genomic_DNA"/>
</dbReference>
<organism evidence="1 2">
    <name type="scientific">Spirosoma telluris</name>
    <dbReference type="NCBI Taxonomy" id="2183553"/>
    <lineage>
        <taxon>Bacteria</taxon>
        <taxon>Pseudomonadati</taxon>
        <taxon>Bacteroidota</taxon>
        <taxon>Cytophagia</taxon>
        <taxon>Cytophagales</taxon>
        <taxon>Cytophagaceae</taxon>
        <taxon>Spirosoma</taxon>
    </lineage>
</organism>
<evidence type="ECO:0000313" key="2">
    <source>
        <dbReference type="Proteomes" id="UP000249016"/>
    </source>
</evidence>